<keyword evidence="3 6" id="KW-0808">Transferase</keyword>
<dbReference type="SUPFAM" id="SSF53448">
    <property type="entry name" value="Nucleotide-diphospho-sugar transferases"/>
    <property type="match status" value="1"/>
</dbReference>
<evidence type="ECO:0000313" key="6">
    <source>
        <dbReference type="EMBL" id="MBB4021724.1"/>
    </source>
</evidence>
<dbReference type="GO" id="GO:0016757">
    <property type="term" value="F:glycosyltransferase activity"/>
    <property type="evidence" value="ECO:0007669"/>
    <property type="project" value="UniProtKB-KW"/>
</dbReference>
<dbReference type="Proteomes" id="UP000585681">
    <property type="component" value="Unassembled WGS sequence"/>
</dbReference>
<comment type="caution">
    <text evidence="6">The sequence shown here is derived from an EMBL/GenBank/DDBJ whole genome shotgun (WGS) entry which is preliminary data.</text>
</comment>
<evidence type="ECO:0000256" key="3">
    <source>
        <dbReference type="ARBA" id="ARBA00022679"/>
    </source>
</evidence>
<dbReference type="Pfam" id="PF00535">
    <property type="entry name" value="Glycos_transf_2"/>
    <property type="match status" value="1"/>
</dbReference>
<evidence type="ECO:0000256" key="4">
    <source>
        <dbReference type="SAM" id="Phobius"/>
    </source>
</evidence>
<dbReference type="AlphaFoldDB" id="A0A840C727"/>
<evidence type="ECO:0000256" key="1">
    <source>
        <dbReference type="ARBA" id="ARBA00006739"/>
    </source>
</evidence>
<evidence type="ECO:0000256" key="2">
    <source>
        <dbReference type="ARBA" id="ARBA00022676"/>
    </source>
</evidence>
<dbReference type="RefSeq" id="WP_037204767.1">
    <property type="nucleotide sequence ID" value="NZ_JACIEQ010000001.1"/>
</dbReference>
<dbReference type="Gene3D" id="3.90.550.10">
    <property type="entry name" value="Spore Coat Polysaccharide Biosynthesis Protein SpsA, Chain A"/>
    <property type="match status" value="1"/>
</dbReference>
<comment type="similarity">
    <text evidence="1">Belongs to the glycosyltransferase 2 family.</text>
</comment>
<sequence>MTLRIAAVVVTYNRRDQIGVTLPRLLGEQVDHVIVVDNGSTDGTREWLAGVDDPRLVLLLPGENLGGAGGFEQGMRLAVERFDPDWIVVLDDDARPEPGAMTAFRQLSLEGWDAVAAAVRQPDGQVCDMNRPVLNPFQHRNVFLRTMLGGGRPAFHLDNAAFADTTLRPVDGASFVGLFLSRGAIAKAGYPDGRLFIYAEDGIYTLGLTQAGGRMAFSSEVRFEHDCSTFAGARGGFTPVWKTYYYYRNLMFLYRLAAGWLFWPALIIVVPKWVLKGRLQGEEDRGTYYRLLWDAVRDGLLGRRARQCRIEHGR</sequence>
<gene>
    <name evidence="6" type="ORF">GGR17_001515</name>
</gene>
<keyword evidence="4" id="KW-0472">Membrane</keyword>
<dbReference type="InterPro" id="IPR001173">
    <property type="entry name" value="Glyco_trans_2-like"/>
</dbReference>
<organism evidence="6 7">
    <name type="scientific">Actibacterium naphthalenivorans</name>
    <dbReference type="NCBI Taxonomy" id="1614693"/>
    <lineage>
        <taxon>Bacteria</taxon>
        <taxon>Pseudomonadati</taxon>
        <taxon>Pseudomonadota</taxon>
        <taxon>Alphaproteobacteria</taxon>
        <taxon>Rhodobacterales</taxon>
        <taxon>Roseobacteraceae</taxon>
        <taxon>Actibacterium</taxon>
    </lineage>
</organism>
<dbReference type="EMBL" id="JACIEQ010000001">
    <property type="protein sequence ID" value="MBB4021724.1"/>
    <property type="molecule type" value="Genomic_DNA"/>
</dbReference>
<proteinExistence type="inferred from homology"/>
<name>A0A840C727_9RHOB</name>
<evidence type="ECO:0000259" key="5">
    <source>
        <dbReference type="Pfam" id="PF00535"/>
    </source>
</evidence>
<dbReference type="PANTHER" id="PTHR43179:SF12">
    <property type="entry name" value="GALACTOFURANOSYLTRANSFERASE GLFT2"/>
    <property type="match status" value="1"/>
</dbReference>
<keyword evidence="2" id="KW-0328">Glycosyltransferase</keyword>
<feature type="transmembrane region" description="Helical" evidence="4">
    <location>
        <begin position="252"/>
        <end position="275"/>
    </location>
</feature>
<evidence type="ECO:0000313" key="7">
    <source>
        <dbReference type="Proteomes" id="UP000585681"/>
    </source>
</evidence>
<dbReference type="InterPro" id="IPR029044">
    <property type="entry name" value="Nucleotide-diphossugar_trans"/>
</dbReference>
<keyword evidence="4" id="KW-0812">Transmembrane</keyword>
<keyword evidence="7" id="KW-1185">Reference proteome</keyword>
<keyword evidence="4" id="KW-1133">Transmembrane helix</keyword>
<reference evidence="6" key="1">
    <citation type="submission" date="2020-08" db="EMBL/GenBank/DDBJ databases">
        <title>Genomic Encyclopedia of Type Strains, Phase IV (KMG-IV): sequencing the most valuable type-strain genomes for metagenomic binning, comparative biology and taxonomic classification.</title>
        <authorList>
            <person name="Goeker M."/>
        </authorList>
    </citation>
    <scope>NUCLEOTIDE SEQUENCE [LARGE SCALE GENOMIC DNA]</scope>
    <source>
        <strain evidence="6">DSM 105040</strain>
    </source>
</reference>
<feature type="domain" description="Glycosyltransferase 2-like" evidence="5">
    <location>
        <begin position="8"/>
        <end position="133"/>
    </location>
</feature>
<dbReference type="PANTHER" id="PTHR43179">
    <property type="entry name" value="RHAMNOSYLTRANSFERASE WBBL"/>
    <property type="match status" value="1"/>
</dbReference>
<accession>A0A840C727</accession>
<protein>
    <submittedName>
        <fullName evidence="6">GT2 family glycosyltransferase</fullName>
    </submittedName>
</protein>